<comment type="pathway">
    <text evidence="2">Protein modification; protein glycosylation.</text>
</comment>
<feature type="transmembrane region" description="Helical" evidence="12">
    <location>
        <begin position="27"/>
        <end position="46"/>
    </location>
</feature>
<comment type="similarity">
    <text evidence="3 12">Belongs to the glycosyltransferase 31 family.</text>
</comment>
<keyword evidence="10 12" id="KW-0472">Membrane</keyword>
<dbReference type="EMBL" id="CM026432">
    <property type="protein sequence ID" value="KAG0555992.1"/>
    <property type="molecule type" value="Genomic_DNA"/>
</dbReference>
<organism evidence="13 14">
    <name type="scientific">Ceratodon purpureus</name>
    <name type="common">Fire moss</name>
    <name type="synonym">Dicranum purpureum</name>
    <dbReference type="NCBI Taxonomy" id="3225"/>
    <lineage>
        <taxon>Eukaryota</taxon>
        <taxon>Viridiplantae</taxon>
        <taxon>Streptophyta</taxon>
        <taxon>Embryophyta</taxon>
        <taxon>Bryophyta</taxon>
        <taxon>Bryophytina</taxon>
        <taxon>Bryopsida</taxon>
        <taxon>Dicranidae</taxon>
        <taxon>Pseudoditrichales</taxon>
        <taxon>Ditrichaceae</taxon>
        <taxon>Ceratodon</taxon>
    </lineage>
</organism>
<keyword evidence="7 12" id="KW-0735">Signal-anchor</keyword>
<comment type="caution">
    <text evidence="13">The sequence shown here is derived from an EMBL/GenBank/DDBJ whole genome shotgun (WGS) entry which is preliminary data.</text>
</comment>
<evidence type="ECO:0000256" key="3">
    <source>
        <dbReference type="ARBA" id="ARBA00008661"/>
    </source>
</evidence>
<evidence type="ECO:0000256" key="5">
    <source>
        <dbReference type="ARBA" id="ARBA00022679"/>
    </source>
</evidence>
<dbReference type="GO" id="GO:0000139">
    <property type="term" value="C:Golgi membrane"/>
    <property type="evidence" value="ECO:0007669"/>
    <property type="project" value="UniProtKB-SubCell"/>
</dbReference>
<evidence type="ECO:0000256" key="7">
    <source>
        <dbReference type="ARBA" id="ARBA00022968"/>
    </source>
</evidence>
<evidence type="ECO:0000256" key="10">
    <source>
        <dbReference type="ARBA" id="ARBA00023136"/>
    </source>
</evidence>
<comment type="cofactor">
    <cofactor evidence="12">
        <name>Mn(2+)</name>
        <dbReference type="ChEBI" id="CHEBI:29035"/>
    </cofactor>
</comment>
<dbReference type="PANTHER" id="PTHR11214:SF351">
    <property type="entry name" value="BETA-1,3-GALACTOSYLTRANSFERASE PVG3"/>
    <property type="match status" value="1"/>
</dbReference>
<gene>
    <name evidence="13" type="ORF">KC19_11G018400</name>
</gene>
<evidence type="ECO:0000256" key="9">
    <source>
        <dbReference type="ARBA" id="ARBA00023034"/>
    </source>
</evidence>
<evidence type="ECO:0000256" key="12">
    <source>
        <dbReference type="RuleBase" id="RU363063"/>
    </source>
</evidence>
<evidence type="ECO:0000313" key="14">
    <source>
        <dbReference type="Proteomes" id="UP000822688"/>
    </source>
</evidence>
<accession>A0A8T0GFN0</accession>
<evidence type="ECO:0000256" key="6">
    <source>
        <dbReference type="ARBA" id="ARBA00022692"/>
    </source>
</evidence>
<keyword evidence="14" id="KW-1185">Reference proteome</keyword>
<dbReference type="EC" id="2.4.1.-" evidence="12"/>
<evidence type="ECO:0000313" key="13">
    <source>
        <dbReference type="EMBL" id="KAG0555992.1"/>
    </source>
</evidence>
<keyword evidence="6 12" id="KW-0812">Transmembrane</keyword>
<evidence type="ECO:0000256" key="2">
    <source>
        <dbReference type="ARBA" id="ARBA00004922"/>
    </source>
</evidence>
<evidence type="ECO:0000256" key="1">
    <source>
        <dbReference type="ARBA" id="ARBA00004323"/>
    </source>
</evidence>
<dbReference type="AlphaFoldDB" id="A0A8T0GFN0"/>
<name>A0A8T0GFN0_CERPU</name>
<evidence type="ECO:0000256" key="11">
    <source>
        <dbReference type="ARBA" id="ARBA00023211"/>
    </source>
</evidence>
<reference evidence="13 14" key="1">
    <citation type="submission" date="2020-06" db="EMBL/GenBank/DDBJ databases">
        <title>WGS assembly of Ceratodon purpureus strain R40.</title>
        <authorList>
            <person name="Carey S.B."/>
            <person name="Jenkins J."/>
            <person name="Shu S."/>
            <person name="Lovell J.T."/>
            <person name="Sreedasyam A."/>
            <person name="Maumus F."/>
            <person name="Tiley G.P."/>
            <person name="Fernandez-Pozo N."/>
            <person name="Barry K."/>
            <person name="Chen C."/>
            <person name="Wang M."/>
            <person name="Lipzen A."/>
            <person name="Daum C."/>
            <person name="Saski C.A."/>
            <person name="Payton A.C."/>
            <person name="Mcbreen J.C."/>
            <person name="Conrad R.E."/>
            <person name="Kollar L.M."/>
            <person name="Olsson S."/>
            <person name="Huttunen S."/>
            <person name="Landis J.B."/>
            <person name="Wickett N.J."/>
            <person name="Johnson M.G."/>
            <person name="Rensing S.A."/>
            <person name="Grimwood J."/>
            <person name="Schmutz J."/>
            <person name="Mcdaniel S.F."/>
        </authorList>
    </citation>
    <scope>NUCLEOTIDE SEQUENCE [LARGE SCALE GENOMIC DNA]</scope>
    <source>
        <strain evidence="13 14">R40</strain>
    </source>
</reference>
<protein>
    <recommendedName>
        <fullName evidence="12">Hexosyltransferase</fullName>
        <ecNumber evidence="12">2.4.1.-</ecNumber>
    </recommendedName>
</protein>
<keyword evidence="11 12" id="KW-0464">Manganese</keyword>
<dbReference type="GO" id="GO:0016758">
    <property type="term" value="F:hexosyltransferase activity"/>
    <property type="evidence" value="ECO:0007669"/>
    <property type="project" value="InterPro"/>
</dbReference>
<proteinExistence type="inferred from homology"/>
<keyword evidence="9 12" id="KW-0333">Golgi apparatus</keyword>
<keyword evidence="4 12" id="KW-0328">Glycosyltransferase</keyword>
<keyword evidence="5" id="KW-0808">Transferase</keyword>
<dbReference type="Pfam" id="PF01762">
    <property type="entry name" value="Galactosyl_T"/>
    <property type="match status" value="1"/>
</dbReference>
<dbReference type="PANTHER" id="PTHR11214">
    <property type="entry name" value="BETA-1,3-N-ACETYLGLUCOSAMINYLTRANSFERASE"/>
    <property type="match status" value="1"/>
</dbReference>
<dbReference type="Gene3D" id="3.90.550.50">
    <property type="match status" value="1"/>
</dbReference>
<keyword evidence="8 12" id="KW-1133">Transmembrane helix</keyword>
<evidence type="ECO:0000256" key="4">
    <source>
        <dbReference type="ARBA" id="ARBA00022676"/>
    </source>
</evidence>
<comment type="subcellular location">
    <subcellularLocation>
        <location evidence="1 12">Golgi apparatus membrane</location>
        <topology evidence="1 12">Single-pass type II membrane protein</topology>
    </subcellularLocation>
</comment>
<sequence>MKRRAGILGVLCRSSEGSVIERWNHVVVVVGVCTIFFALVVCRLLLVPSVWRDPFGDVMSPTTSEFFSASPPQLSPSPKNFSILMGVFTTVHLIERRNIIRLAYGLQSTDVADVTVRFVVGLPKNESEGFQLGLENSLYGDILVLDMVENMNEGKTWKYFSTVYALGVHYDYVMKVDDDSYVRIDNLASSLAVESRTDLYYGYLGPCGNNNLQTGFMAGMGYALSWDLIEWVSTSEIVLNNTGGYGEDLMTRDWFNQGGKAKNRVSKRPFFYDHPDAHANGCSHPLNFESILIHRLKSTERWMATLKFFEYDRVGINGSTIAGYRSTLAGNESTPVGNAAALAGNETAVAGKRSTPVGNEVALAGNETALAGNGSTLFRDKAALAGNETALARDGSTQSR</sequence>
<evidence type="ECO:0000256" key="8">
    <source>
        <dbReference type="ARBA" id="ARBA00022989"/>
    </source>
</evidence>
<dbReference type="InterPro" id="IPR002659">
    <property type="entry name" value="Glyco_trans_31"/>
</dbReference>
<dbReference type="Proteomes" id="UP000822688">
    <property type="component" value="Chromosome 11"/>
</dbReference>
<dbReference type="OrthoDB" id="2139606at2759"/>